<dbReference type="GO" id="GO:0005634">
    <property type="term" value="C:nucleus"/>
    <property type="evidence" value="ECO:0007669"/>
    <property type="project" value="TreeGrafter"/>
</dbReference>
<evidence type="ECO:0000259" key="8">
    <source>
        <dbReference type="PROSITE" id="PS50280"/>
    </source>
</evidence>
<dbReference type="Pfam" id="PF00856">
    <property type="entry name" value="SET"/>
    <property type="match status" value="1"/>
</dbReference>
<dbReference type="Gene3D" id="6.10.140.2220">
    <property type="match status" value="1"/>
</dbReference>
<feature type="domain" description="SET" evidence="8">
    <location>
        <begin position="61"/>
        <end position="303"/>
    </location>
</feature>
<dbReference type="InterPro" id="IPR002893">
    <property type="entry name" value="Znf_MYND"/>
</dbReference>
<keyword evidence="11" id="KW-1185">Reference proteome</keyword>
<proteinExistence type="predicted"/>
<dbReference type="AlphaFoldDB" id="A0A8H7Q4T0"/>
<evidence type="ECO:0000256" key="5">
    <source>
        <dbReference type="ARBA" id="ARBA00022771"/>
    </source>
</evidence>
<dbReference type="PANTHER" id="PTHR46165:SF2">
    <property type="entry name" value="SET AND MYND DOMAIN-CONTAINING PROTEIN 4"/>
    <property type="match status" value="1"/>
</dbReference>
<dbReference type="GO" id="GO:0008168">
    <property type="term" value="F:methyltransferase activity"/>
    <property type="evidence" value="ECO:0007669"/>
    <property type="project" value="UniProtKB-KW"/>
</dbReference>
<dbReference type="GO" id="GO:0042826">
    <property type="term" value="F:histone deacetylase binding"/>
    <property type="evidence" value="ECO:0007669"/>
    <property type="project" value="TreeGrafter"/>
</dbReference>
<dbReference type="PROSITE" id="PS01360">
    <property type="entry name" value="ZF_MYND_1"/>
    <property type="match status" value="1"/>
</dbReference>
<keyword evidence="6" id="KW-0862">Zinc</keyword>
<dbReference type="SUPFAM" id="SSF82199">
    <property type="entry name" value="SET domain"/>
    <property type="match status" value="1"/>
</dbReference>
<dbReference type="GO" id="GO:0005737">
    <property type="term" value="C:cytoplasm"/>
    <property type="evidence" value="ECO:0007669"/>
    <property type="project" value="TreeGrafter"/>
</dbReference>
<evidence type="ECO:0000259" key="9">
    <source>
        <dbReference type="PROSITE" id="PS50865"/>
    </source>
</evidence>
<feature type="domain" description="MYND-type" evidence="9">
    <location>
        <begin position="106"/>
        <end position="145"/>
    </location>
</feature>
<dbReference type="InterPro" id="IPR052097">
    <property type="entry name" value="SET-MYND_domain_protein"/>
</dbReference>
<evidence type="ECO:0000256" key="6">
    <source>
        <dbReference type="ARBA" id="ARBA00022833"/>
    </source>
</evidence>
<keyword evidence="5 7" id="KW-0863">Zinc-finger</keyword>
<keyword evidence="3" id="KW-0949">S-adenosyl-L-methionine</keyword>
<dbReference type="Proteomes" id="UP000612746">
    <property type="component" value="Unassembled WGS sequence"/>
</dbReference>
<keyword evidence="1" id="KW-0489">Methyltransferase</keyword>
<dbReference type="InterPro" id="IPR046341">
    <property type="entry name" value="SET_dom_sf"/>
</dbReference>
<dbReference type="GO" id="GO:0008270">
    <property type="term" value="F:zinc ion binding"/>
    <property type="evidence" value="ECO:0007669"/>
    <property type="project" value="UniProtKB-KW"/>
</dbReference>
<gene>
    <name evidence="10" type="ORF">INT44_002731</name>
</gene>
<evidence type="ECO:0000313" key="10">
    <source>
        <dbReference type="EMBL" id="KAG2186509.1"/>
    </source>
</evidence>
<evidence type="ECO:0000256" key="7">
    <source>
        <dbReference type="PROSITE-ProRule" id="PRU00134"/>
    </source>
</evidence>
<dbReference type="EMBL" id="JAEPRA010000004">
    <property type="protein sequence ID" value="KAG2186509.1"/>
    <property type="molecule type" value="Genomic_DNA"/>
</dbReference>
<reference evidence="10" key="1">
    <citation type="submission" date="2020-12" db="EMBL/GenBank/DDBJ databases">
        <title>Metabolic potential, ecology and presence of endohyphal bacteria is reflected in genomic diversity of Mucoromycotina.</title>
        <authorList>
            <person name="Muszewska A."/>
            <person name="Okrasinska A."/>
            <person name="Steczkiewicz K."/>
            <person name="Drgas O."/>
            <person name="Orlowska M."/>
            <person name="Perlinska-Lenart U."/>
            <person name="Aleksandrzak-Piekarczyk T."/>
            <person name="Szatraj K."/>
            <person name="Zielenkiewicz U."/>
            <person name="Pilsyk S."/>
            <person name="Malc E."/>
            <person name="Mieczkowski P."/>
            <person name="Kruszewska J.S."/>
            <person name="Biernat P."/>
            <person name="Pawlowska J."/>
        </authorList>
    </citation>
    <scope>NUCLEOTIDE SEQUENCE</scope>
    <source>
        <strain evidence="10">WA0000051536</strain>
    </source>
</reference>
<comment type="caution">
    <text evidence="10">The sequence shown here is derived from an EMBL/GenBank/DDBJ whole genome shotgun (WGS) entry which is preliminary data.</text>
</comment>
<organism evidence="10 11">
    <name type="scientific">Umbelopsis vinacea</name>
    <dbReference type="NCBI Taxonomy" id="44442"/>
    <lineage>
        <taxon>Eukaryota</taxon>
        <taxon>Fungi</taxon>
        <taxon>Fungi incertae sedis</taxon>
        <taxon>Mucoromycota</taxon>
        <taxon>Mucoromycotina</taxon>
        <taxon>Umbelopsidomycetes</taxon>
        <taxon>Umbelopsidales</taxon>
        <taxon>Umbelopsidaceae</taxon>
        <taxon>Umbelopsis</taxon>
    </lineage>
</organism>
<evidence type="ECO:0000256" key="2">
    <source>
        <dbReference type="ARBA" id="ARBA00022679"/>
    </source>
</evidence>
<keyword evidence="4" id="KW-0479">Metal-binding</keyword>
<evidence type="ECO:0000256" key="4">
    <source>
        <dbReference type="ARBA" id="ARBA00022723"/>
    </source>
</evidence>
<sequence>MNQCQRAVKSDIDSQTVKNARRRLTPAHIAVGVMQTPACLEKIRPIAVGTTQTSTRLEDFRNAEVVSTPIQGRHVVASTVVEQGTSILSEEPFVHEIDEKWIGKRCSFCLGANTTIACRQCTFHRYCSASCESNNWTTGMHSVFCNLHGIFDSDMILVLKVFAKSSFDQRTMPFCFSQKGTEIPGLVSNIDCIPESDINAYTVGAQLCVDLFYWPKESVHLLVNIMAQIRCNRFAIKATVSSNTAGGMVEHQETAVGSAVYAQASMFNHSCAPNAFVTFDGPRITVRCSETVLKGKEINISYGPIATRHSTIDRQKELNEKYCFQCNCRACLQRRVKLERIEQRKGEAYRCPSGNDHCKIYRSDALCSSCSQPIDWAIIDLSEKQVKKLQDTARTVDDLLKALDIERQIYPKDSLRLGSTYDQLAAFYAHSQDFNTAAKYCTLSNFIVEQNYGQVSIESADEQFKLQANWTEECGLFRTLGLDQARKEDMKELQEMMNALQ</sequence>
<accession>A0A8H7Q4T0</accession>
<name>A0A8H7Q4T0_9FUNG</name>
<dbReference type="PROSITE" id="PS50865">
    <property type="entry name" value="ZF_MYND_2"/>
    <property type="match status" value="1"/>
</dbReference>
<dbReference type="InterPro" id="IPR001214">
    <property type="entry name" value="SET_dom"/>
</dbReference>
<dbReference type="PROSITE" id="PS50280">
    <property type="entry name" value="SET"/>
    <property type="match status" value="1"/>
</dbReference>
<evidence type="ECO:0000256" key="1">
    <source>
        <dbReference type="ARBA" id="ARBA00022603"/>
    </source>
</evidence>
<evidence type="ECO:0000256" key="3">
    <source>
        <dbReference type="ARBA" id="ARBA00022691"/>
    </source>
</evidence>
<dbReference type="GO" id="GO:0032259">
    <property type="term" value="P:methylation"/>
    <property type="evidence" value="ECO:0007669"/>
    <property type="project" value="UniProtKB-KW"/>
</dbReference>
<dbReference type="PANTHER" id="PTHR46165">
    <property type="entry name" value="SET AND MYND DOMAIN-CONTAINING PROTEIN 4"/>
    <property type="match status" value="1"/>
</dbReference>
<dbReference type="Gene3D" id="1.10.220.160">
    <property type="match status" value="1"/>
</dbReference>
<keyword evidence="2" id="KW-0808">Transferase</keyword>
<dbReference type="Gene3D" id="2.170.270.10">
    <property type="entry name" value="SET domain"/>
    <property type="match status" value="1"/>
</dbReference>
<evidence type="ECO:0000313" key="11">
    <source>
        <dbReference type="Proteomes" id="UP000612746"/>
    </source>
</evidence>
<protein>
    <recommendedName>
        <fullName evidence="12">SET domain-containing protein</fullName>
    </recommendedName>
</protein>
<evidence type="ECO:0008006" key="12">
    <source>
        <dbReference type="Google" id="ProtNLM"/>
    </source>
</evidence>
<dbReference type="OrthoDB" id="265717at2759"/>